<evidence type="ECO:0000256" key="2">
    <source>
        <dbReference type="ARBA" id="ARBA00022801"/>
    </source>
</evidence>
<keyword evidence="8" id="KW-1185">Reference proteome</keyword>
<keyword evidence="1 5" id="KW-0547">Nucleotide-binding</keyword>
<sequence length="619" mass="68119">MSRRADQPDTPADLAVRRILRERKVPAFTMIAGAGSGKTTSLIKALDHVIASRGSEMLAQRQQVACITYTEIARQEIEDELAGNPIVHVSTIHSFLWTIVEPFGEDIRQWLGEHGALDVDQAEAKYAAMGPQTRQKTKQDLRDKIDRKRDQLSKLPAVEEFRLGVGTNYARGIVGYADIVKLGPDLILRRSLLARLVSRRYPVLFVDESQDTFDAVVDCLRHVAVEESDAFCLGFFGDPMQMIYTNGTGEIPVEPDWEEIPKPENFRSPLKVLDVINVIRGDHDILHQRSGLPVDKQRAGEVTYFVFPQGVGRNELLGQTRKWLREQSEIDAWKADDGTDQSKTLVITHRMAAGRLGFEALYDTFHGTVLAADFTEGKAWPLTPFLGTLLPLVEAAGSNRNALLPMLRTSSPLLRPGNIDAVSAQETLATLRAGVDELVKVVAVAGPGSIKDALAAAHNHSLIELDDRLIALLGDDLPEPMGSIDKALRAYLDCDVTELEGYSRYISQESPYSTQHGVKGAEYQDVIVVLDDDEGTHNQYSYEKFFGLRSFSSGDGTVTRTRRLLYVCASRATRALAIVFYATDVDAAIKALGGLGLPGAESVVTAEMVTRELDDGAET</sequence>
<organism evidence="7 8">
    <name type="scientific">Kribbella lupini</name>
    <dbReference type="NCBI Taxonomy" id="291602"/>
    <lineage>
        <taxon>Bacteria</taxon>
        <taxon>Bacillati</taxon>
        <taxon>Actinomycetota</taxon>
        <taxon>Actinomycetes</taxon>
        <taxon>Propionibacteriales</taxon>
        <taxon>Kribbellaceae</taxon>
        <taxon>Kribbella</taxon>
    </lineage>
</organism>
<proteinExistence type="predicted"/>
<evidence type="ECO:0000256" key="5">
    <source>
        <dbReference type="PROSITE-ProRule" id="PRU00560"/>
    </source>
</evidence>
<feature type="binding site" evidence="5">
    <location>
        <begin position="32"/>
        <end position="39"/>
    </location>
    <ligand>
        <name>ATP</name>
        <dbReference type="ChEBI" id="CHEBI:30616"/>
    </ligand>
</feature>
<keyword evidence="2 5" id="KW-0378">Hydrolase</keyword>
<dbReference type="SUPFAM" id="SSF52540">
    <property type="entry name" value="P-loop containing nucleoside triphosphate hydrolases"/>
    <property type="match status" value="1"/>
</dbReference>
<gene>
    <name evidence="7" type="ORF">GCM10009741_36030</name>
</gene>
<dbReference type="PANTHER" id="PTHR11070:SF2">
    <property type="entry name" value="ATP-DEPENDENT DNA HELICASE SRS2"/>
    <property type="match status" value="1"/>
</dbReference>
<accession>A0ABN2B136</accession>
<dbReference type="RefSeq" id="WP_344175324.1">
    <property type="nucleotide sequence ID" value="NZ_BAAANC010000002.1"/>
</dbReference>
<keyword evidence="4 5" id="KW-0067">ATP-binding</keyword>
<dbReference type="Proteomes" id="UP001500363">
    <property type="component" value="Unassembled WGS sequence"/>
</dbReference>
<evidence type="ECO:0000256" key="4">
    <source>
        <dbReference type="ARBA" id="ARBA00022840"/>
    </source>
</evidence>
<comment type="caution">
    <text evidence="7">The sequence shown here is derived from an EMBL/GenBank/DDBJ whole genome shotgun (WGS) entry which is preliminary data.</text>
</comment>
<dbReference type="InterPro" id="IPR000212">
    <property type="entry name" value="DNA_helicase_UvrD/REP"/>
</dbReference>
<protein>
    <submittedName>
        <fullName evidence="7">UvrD-helicase domain-containing protein</fullName>
    </submittedName>
</protein>
<evidence type="ECO:0000313" key="7">
    <source>
        <dbReference type="EMBL" id="GAA1530818.1"/>
    </source>
</evidence>
<feature type="domain" description="UvrD-like helicase ATP-binding" evidence="6">
    <location>
        <begin position="11"/>
        <end position="282"/>
    </location>
</feature>
<dbReference type="EMBL" id="BAAANC010000002">
    <property type="protein sequence ID" value="GAA1530818.1"/>
    <property type="molecule type" value="Genomic_DNA"/>
</dbReference>
<keyword evidence="3 5" id="KW-0347">Helicase</keyword>
<reference evidence="7 8" key="1">
    <citation type="journal article" date="2019" name="Int. J. Syst. Evol. Microbiol.">
        <title>The Global Catalogue of Microorganisms (GCM) 10K type strain sequencing project: providing services to taxonomists for standard genome sequencing and annotation.</title>
        <authorList>
            <consortium name="The Broad Institute Genomics Platform"/>
            <consortium name="The Broad Institute Genome Sequencing Center for Infectious Disease"/>
            <person name="Wu L."/>
            <person name="Ma J."/>
        </authorList>
    </citation>
    <scope>NUCLEOTIDE SEQUENCE [LARGE SCALE GENOMIC DNA]</scope>
    <source>
        <strain evidence="7 8">JCM 14303</strain>
    </source>
</reference>
<dbReference type="Pfam" id="PF13245">
    <property type="entry name" value="AAA_19"/>
    <property type="match status" value="1"/>
</dbReference>
<evidence type="ECO:0000259" key="6">
    <source>
        <dbReference type="PROSITE" id="PS51198"/>
    </source>
</evidence>
<dbReference type="PROSITE" id="PS51198">
    <property type="entry name" value="UVRD_HELICASE_ATP_BIND"/>
    <property type="match status" value="1"/>
</dbReference>
<dbReference type="PANTHER" id="PTHR11070">
    <property type="entry name" value="UVRD / RECB / PCRA DNA HELICASE FAMILY MEMBER"/>
    <property type="match status" value="1"/>
</dbReference>
<dbReference type="InterPro" id="IPR014016">
    <property type="entry name" value="UvrD-like_ATP-bd"/>
</dbReference>
<dbReference type="Gene3D" id="3.40.50.300">
    <property type="entry name" value="P-loop containing nucleotide triphosphate hydrolases"/>
    <property type="match status" value="2"/>
</dbReference>
<dbReference type="InterPro" id="IPR027417">
    <property type="entry name" value="P-loop_NTPase"/>
</dbReference>
<evidence type="ECO:0000256" key="1">
    <source>
        <dbReference type="ARBA" id="ARBA00022741"/>
    </source>
</evidence>
<name>A0ABN2B136_9ACTN</name>
<evidence type="ECO:0000256" key="3">
    <source>
        <dbReference type="ARBA" id="ARBA00022806"/>
    </source>
</evidence>
<evidence type="ECO:0000313" key="8">
    <source>
        <dbReference type="Proteomes" id="UP001500363"/>
    </source>
</evidence>